<evidence type="ECO:0000256" key="5">
    <source>
        <dbReference type="ARBA" id="ARBA00023136"/>
    </source>
</evidence>
<feature type="transmembrane region" description="Helical" evidence="6">
    <location>
        <begin position="223"/>
        <end position="242"/>
    </location>
</feature>
<protein>
    <submittedName>
        <fullName evidence="7">Gustatory receptor</fullName>
    </submittedName>
</protein>
<organism evidence="7">
    <name type="scientific">Anopheles darlingi</name>
    <name type="common">Mosquito</name>
    <dbReference type="NCBI Taxonomy" id="43151"/>
    <lineage>
        <taxon>Eukaryota</taxon>
        <taxon>Metazoa</taxon>
        <taxon>Ecdysozoa</taxon>
        <taxon>Arthropoda</taxon>
        <taxon>Hexapoda</taxon>
        <taxon>Insecta</taxon>
        <taxon>Pterygota</taxon>
        <taxon>Neoptera</taxon>
        <taxon>Endopterygota</taxon>
        <taxon>Diptera</taxon>
        <taxon>Nematocera</taxon>
        <taxon>Culicoidea</taxon>
        <taxon>Culicidae</taxon>
        <taxon>Anophelinae</taxon>
        <taxon>Anopheles</taxon>
    </lineage>
</organism>
<evidence type="ECO:0000256" key="2">
    <source>
        <dbReference type="ARBA" id="ARBA00022475"/>
    </source>
</evidence>
<reference evidence="7" key="3">
    <citation type="journal article" date="2013" name="Nucleic Acids Res.">
        <title>The genome of Anopheles darlingi, the main neotropical malaria vector.</title>
        <authorList>
            <person name="Marinotti O."/>
            <person name="Cerqueira G.C."/>
            <person name="de Almeida L.G."/>
            <person name="Ferro M.I."/>
            <person name="Loreto E.L."/>
            <person name="Zaha A."/>
            <person name="Teixeira S.M."/>
            <person name="Wespiser A.R."/>
            <person name="Almeida E Silva A."/>
            <person name="Schlindwein A.D."/>
            <person name="Pacheco A.C."/>
            <person name="Silva A.L."/>
            <person name="Graveley B.R."/>
            <person name="Walenz B.P."/>
            <person name="Lima Bde A."/>
            <person name="Ribeiro C.A."/>
            <person name="Nunes-Silva C.G."/>
            <person name="de Carvalho C.R."/>
            <person name="Soares C.M."/>
            <person name="de Menezes C.B."/>
            <person name="Matiolli C."/>
            <person name="Caffrey D."/>
            <person name="Araujo D.A."/>
            <person name="de Oliveira D.M."/>
            <person name="Golenbock D."/>
            <person name="Grisard E.C."/>
            <person name="Fantinatti-Garboggini F."/>
            <person name="de Carvalho F.M."/>
            <person name="Barcellos F.G."/>
            <person name="Prosdocimi F."/>
            <person name="May G."/>
            <person name="Azevedo Junior G.M."/>
            <person name="Guimaraes G.M."/>
            <person name="Goldman G.H."/>
            <person name="Padilha I.Q."/>
            <person name="Batista Jda S."/>
            <person name="Ferro J.A."/>
            <person name="Ribeiro J.M."/>
            <person name="Fietto J.L."/>
            <person name="Dabbas K.M."/>
            <person name="Cerdeira L."/>
            <person name="Agnez-Lima L.F."/>
            <person name="Brocchi M."/>
            <person name="de Carvalho M.O."/>
            <person name="Teixeira Mde M."/>
            <person name="Diniz Maia Mde M."/>
            <person name="Goldman M.H."/>
            <person name="Cruz Schneider M.P."/>
            <person name="Felipe M.S."/>
            <person name="Hungria M."/>
            <person name="Nicolas M.F."/>
            <person name="Pereira M."/>
            <person name="Montes M.A."/>
            <person name="Cantao M.E."/>
            <person name="Vincentz M."/>
            <person name="Rafael M.S."/>
            <person name="Silverman N."/>
            <person name="Stoco P.H."/>
            <person name="Souza R.C."/>
            <person name="Vicentini R."/>
            <person name="Gazzinelli R.T."/>
            <person name="Neves Rde O."/>
            <person name="Silva R."/>
            <person name="Astolfi-Filho S."/>
            <person name="Maciel T.E."/>
            <person name="Urmenyi T.P."/>
            <person name="Tadei W.P."/>
            <person name="Camargo E.P."/>
            <person name="de Vasconcelos A.T."/>
        </authorList>
    </citation>
    <scope>NUCLEOTIDE SEQUENCE</scope>
</reference>
<dbReference type="AlphaFoldDB" id="W5J8G9"/>
<dbReference type="GO" id="GO:0050909">
    <property type="term" value="P:sensory perception of taste"/>
    <property type="evidence" value="ECO:0007669"/>
    <property type="project" value="InterPro"/>
</dbReference>
<keyword evidence="4 6" id="KW-1133">Transmembrane helix</keyword>
<dbReference type="VEuPathDB" id="VectorBase:ADAC009289"/>
<proteinExistence type="predicted"/>
<evidence type="ECO:0000256" key="6">
    <source>
        <dbReference type="SAM" id="Phobius"/>
    </source>
</evidence>
<reference evidence="8" key="4">
    <citation type="submission" date="2015-06" db="UniProtKB">
        <authorList>
            <consortium name="EnsemblMetazoa"/>
        </authorList>
    </citation>
    <scope>IDENTIFICATION</scope>
</reference>
<keyword evidence="9" id="KW-1185">Reference proteome</keyword>
<gene>
    <name evidence="7" type="ORF">AND_009289</name>
</gene>
<name>W5J8G9_ANODA</name>
<feature type="transmembrane region" description="Helical" evidence="6">
    <location>
        <begin position="184"/>
        <end position="203"/>
    </location>
</feature>
<reference evidence="7 9" key="1">
    <citation type="journal article" date="2010" name="BMC Genomics">
        <title>Combination of measures distinguishes pre-miRNAs from other stem-loops in the genome of the newly sequenced Anopheles darlingi.</title>
        <authorList>
            <person name="Mendes N.D."/>
            <person name="Freitas A.T."/>
            <person name="Vasconcelos A.T."/>
            <person name="Sagot M.F."/>
        </authorList>
    </citation>
    <scope>NUCLEOTIDE SEQUENCE</scope>
</reference>
<evidence type="ECO:0000256" key="3">
    <source>
        <dbReference type="ARBA" id="ARBA00022692"/>
    </source>
</evidence>
<dbReference type="STRING" id="43151.W5J8G9"/>
<reference evidence="7" key="2">
    <citation type="submission" date="2010-05" db="EMBL/GenBank/DDBJ databases">
        <authorList>
            <person name="Almeida L.G."/>
            <person name="Nicolas M.F."/>
            <person name="Souza R.C."/>
            <person name="Vasconcelos A.T.R."/>
        </authorList>
    </citation>
    <scope>NUCLEOTIDE SEQUENCE</scope>
</reference>
<keyword evidence="3 6" id="KW-0812">Transmembrane</keyword>
<accession>W5J8G9</accession>
<evidence type="ECO:0000313" key="9">
    <source>
        <dbReference type="Proteomes" id="UP000000673"/>
    </source>
</evidence>
<evidence type="ECO:0000256" key="1">
    <source>
        <dbReference type="ARBA" id="ARBA00004651"/>
    </source>
</evidence>
<dbReference type="GO" id="GO:0005886">
    <property type="term" value="C:plasma membrane"/>
    <property type="evidence" value="ECO:0007669"/>
    <property type="project" value="UniProtKB-SubCell"/>
</dbReference>
<feature type="transmembrane region" description="Helical" evidence="6">
    <location>
        <begin position="110"/>
        <end position="130"/>
    </location>
</feature>
<dbReference type="Pfam" id="PF08395">
    <property type="entry name" value="7tm_7"/>
    <property type="match status" value="1"/>
</dbReference>
<dbReference type="EMBL" id="ADMH02002101">
    <property type="protein sequence ID" value="ETN59170.1"/>
    <property type="molecule type" value="Genomic_DNA"/>
</dbReference>
<comment type="subcellular location">
    <subcellularLocation>
        <location evidence="1">Cell membrane</location>
        <topology evidence="1">Multi-pass membrane protein</topology>
    </subcellularLocation>
</comment>
<evidence type="ECO:0000313" key="7">
    <source>
        <dbReference type="EMBL" id="ETN59170.1"/>
    </source>
</evidence>
<keyword evidence="5 6" id="KW-0472">Membrane</keyword>
<dbReference type="InterPro" id="IPR013604">
    <property type="entry name" value="7TM_chemorcpt"/>
</dbReference>
<dbReference type="OMA" id="YYRAAVV"/>
<keyword evidence="2" id="KW-1003">Cell membrane</keyword>
<evidence type="ECO:0000313" key="8">
    <source>
        <dbReference type="EnsemblMetazoa" id="ADAC009289-PA"/>
    </source>
</evidence>
<dbReference type="EnsemblMetazoa" id="ADAC009289-RA">
    <property type="protein sequence ID" value="ADAC009289-PA"/>
    <property type="gene ID" value="ADAC009289"/>
</dbReference>
<dbReference type="eggNOG" id="ENOG502T6YB">
    <property type="taxonomic scope" value="Eukaryota"/>
</dbReference>
<dbReference type="Proteomes" id="UP000000673">
    <property type="component" value="Unassembled WGS sequence"/>
</dbReference>
<sequence>MKTNSALLDSGLPAILRISSWGAIIKLSHMFSQRNRIWKVSVGLQRFDSVLQRLDFRLHSEEMNYWVIAWRIELLLGTIFLNVTGIYFGSMIFNYGTLILLIVLMNIANLPYTIFLIWFIIAELCVWYRLKLLSTLLLNSRRAAMTGDRKDLTRHRKLAMEISTLHYELSTVVQHINSVYGVQLTMSLCAYTILSIFGLFSYYRATVVDRELETHFCRLMISWTTYNSATMVPAILFGALVYGDAKRFGKEIYAFLRQTEDERVQNQVGGGYNQMA</sequence>
<dbReference type="HOGENOM" id="CLU_1009077_0_0_1"/>
<evidence type="ECO:0000256" key="4">
    <source>
        <dbReference type="ARBA" id="ARBA00022989"/>
    </source>
</evidence>
<keyword evidence="7" id="KW-0675">Receptor</keyword>